<gene>
    <name evidence="3" type="ORF">F6B43_15220</name>
</gene>
<keyword evidence="2" id="KW-1133">Transmembrane helix</keyword>
<evidence type="ECO:0000313" key="3">
    <source>
        <dbReference type="EMBL" id="KAA9106489.1"/>
    </source>
</evidence>
<reference evidence="4" key="1">
    <citation type="submission" date="2019-09" db="EMBL/GenBank/DDBJ databases">
        <title>Mumia zhuanghuii sp. nov. isolated from the intestinal contents of plateau pika (Ochotona curzoniae) in the Qinghai-Tibet plateau of China.</title>
        <authorList>
            <person name="Tian Z."/>
        </authorList>
    </citation>
    <scope>NUCLEOTIDE SEQUENCE [LARGE SCALE GENOMIC DNA]</scope>
    <source>
        <strain evidence="4">JCM 30598</strain>
    </source>
</reference>
<evidence type="ECO:0000313" key="4">
    <source>
        <dbReference type="Proteomes" id="UP000325827"/>
    </source>
</evidence>
<keyword evidence="2" id="KW-0812">Transmembrane</keyword>
<evidence type="ECO:0000256" key="1">
    <source>
        <dbReference type="SAM" id="MobiDB-lite"/>
    </source>
</evidence>
<keyword evidence="4" id="KW-1185">Reference proteome</keyword>
<feature type="compositionally biased region" description="Basic residues" evidence="1">
    <location>
        <begin position="29"/>
        <end position="44"/>
    </location>
</feature>
<dbReference type="AlphaFoldDB" id="A0A5J5J0W0"/>
<organism evidence="3 4">
    <name type="scientific">Microbacterium rhizomatis</name>
    <dbReference type="NCBI Taxonomy" id="1631477"/>
    <lineage>
        <taxon>Bacteria</taxon>
        <taxon>Bacillati</taxon>
        <taxon>Actinomycetota</taxon>
        <taxon>Actinomycetes</taxon>
        <taxon>Micrococcales</taxon>
        <taxon>Microbacteriaceae</taxon>
        <taxon>Microbacterium</taxon>
    </lineage>
</organism>
<accession>A0A5J5J0W0</accession>
<proteinExistence type="predicted"/>
<dbReference type="SUPFAM" id="SSF82171">
    <property type="entry name" value="DPP6 N-terminal domain-like"/>
    <property type="match status" value="1"/>
</dbReference>
<evidence type="ECO:0008006" key="5">
    <source>
        <dbReference type="Google" id="ProtNLM"/>
    </source>
</evidence>
<dbReference type="InterPro" id="IPR011042">
    <property type="entry name" value="6-blade_b-propeller_TolB-like"/>
</dbReference>
<dbReference type="OrthoDB" id="9808778at2"/>
<dbReference type="InterPro" id="IPR011659">
    <property type="entry name" value="WD40"/>
</dbReference>
<dbReference type="EMBL" id="VYSA01000003">
    <property type="protein sequence ID" value="KAA9106489.1"/>
    <property type="molecule type" value="Genomic_DNA"/>
</dbReference>
<sequence>MPGLPRGLLRLDGRSALRPRGAAHDPRDARHRHRGGADRRRARAVRLSRRLRRPLVCDRPPAGDDHRGRAAGRRHPAHRAPAAPVPRRPRRTHRVTARSKWLLIAALALVALVAVGGVAAYAWVQYQARASAPSGVETGGASGWGTSDSIVFRNTAIGQGYGLVASVPLGEPAGPRALTSTACDRVDATPTEFVCLRSERGIVPSYTGTVYGLDGQTIAQWPIPGVPSRTRFSPDGSLVATTAFVTGHSYATVGFSTETLIRRANGDSIGNLEQFALIIDGAQVAPVDRNLWGVTFVDDNVFYATAGTGGKTYLVKGDIAARTLTSVAEGVECPSLSPDGTRIAFKRVTAGTDATTHWTPAVLDLGSGAISLLPEDRSIDDQIEWLDDSTILYGMPRDGVAGDSDVWRLAADGSGAPAVFIEHAWSPSVVRAR</sequence>
<feature type="region of interest" description="Disordered" evidence="1">
    <location>
        <begin position="56"/>
        <end position="93"/>
    </location>
</feature>
<feature type="transmembrane region" description="Helical" evidence="2">
    <location>
        <begin position="101"/>
        <end position="124"/>
    </location>
</feature>
<feature type="compositionally biased region" description="Basic residues" evidence="1">
    <location>
        <begin position="69"/>
        <end position="78"/>
    </location>
</feature>
<dbReference type="Pfam" id="PF07676">
    <property type="entry name" value="PD40"/>
    <property type="match status" value="1"/>
</dbReference>
<name>A0A5J5J0W0_9MICO</name>
<protein>
    <recommendedName>
        <fullName evidence="5">TolB-like translocation protein</fullName>
    </recommendedName>
</protein>
<evidence type="ECO:0000256" key="2">
    <source>
        <dbReference type="SAM" id="Phobius"/>
    </source>
</evidence>
<dbReference type="Proteomes" id="UP000325827">
    <property type="component" value="Unassembled WGS sequence"/>
</dbReference>
<dbReference type="Gene3D" id="2.120.10.30">
    <property type="entry name" value="TolB, C-terminal domain"/>
    <property type="match status" value="1"/>
</dbReference>
<comment type="caution">
    <text evidence="3">The sequence shown here is derived from an EMBL/GenBank/DDBJ whole genome shotgun (WGS) entry which is preliminary data.</text>
</comment>
<keyword evidence="2" id="KW-0472">Membrane</keyword>
<feature type="region of interest" description="Disordered" evidence="1">
    <location>
        <begin position="1"/>
        <end position="44"/>
    </location>
</feature>